<feature type="domain" description="YgjP-like metallopeptidase" evidence="1">
    <location>
        <begin position="92"/>
        <end position="148"/>
    </location>
</feature>
<dbReference type="PANTHER" id="PTHR30399:SF1">
    <property type="entry name" value="UTP PYROPHOSPHATASE"/>
    <property type="match status" value="1"/>
</dbReference>
<dbReference type="InterPro" id="IPR002725">
    <property type="entry name" value="YgjP-like_metallopeptidase"/>
</dbReference>
<name>A0AAV5N2N4_9GAMM</name>
<dbReference type="Proteomes" id="UP001058124">
    <property type="component" value="Unassembled WGS sequence"/>
</dbReference>
<dbReference type="AlphaFoldDB" id="A0AAV5N2N4"/>
<dbReference type="RefSeq" id="WP_027273238.1">
    <property type="nucleotide sequence ID" value="NZ_BRLH01000001.1"/>
</dbReference>
<sequence length="167" mass="19738">MTMLQYLNGYPETLRQQVKILIERDQLGTFLLKRYPTPHGYTTDKSLYQYATLIKNEYIRNSSQLSKVCYDNKIHIIKHALGMHTSISRIQGSKLKAKSEIRISNVFKLAAEPLLKMIVVHELAHLKEKSHNKDFYQLCCYMEPEYHQLEFDARLYLTYLEKFGPLY</sequence>
<gene>
    <name evidence="2" type="ORF">SOASR030_08190</name>
</gene>
<accession>A0AAV5N2N4</accession>
<keyword evidence="3" id="KW-1185">Reference proteome</keyword>
<evidence type="ECO:0000313" key="2">
    <source>
        <dbReference type="EMBL" id="GKX54707.1"/>
    </source>
</evidence>
<evidence type="ECO:0000259" key="1">
    <source>
        <dbReference type="Pfam" id="PF01863"/>
    </source>
</evidence>
<dbReference type="Gene3D" id="3.30.2010.10">
    <property type="entry name" value="Metalloproteases ('zincins'), catalytic domain"/>
    <property type="match status" value="1"/>
</dbReference>
<dbReference type="PANTHER" id="PTHR30399">
    <property type="entry name" value="UNCHARACTERIZED PROTEIN YGJP"/>
    <property type="match status" value="1"/>
</dbReference>
<dbReference type="EMBL" id="BRLH01000001">
    <property type="protein sequence ID" value="GKX54707.1"/>
    <property type="molecule type" value="Genomic_DNA"/>
</dbReference>
<evidence type="ECO:0000313" key="3">
    <source>
        <dbReference type="Proteomes" id="UP001058124"/>
    </source>
</evidence>
<protein>
    <recommendedName>
        <fullName evidence="1">YgjP-like metallopeptidase domain-containing protein</fullName>
    </recommendedName>
</protein>
<comment type="caution">
    <text evidence="2">The sequence shown here is derived from an EMBL/GenBank/DDBJ whole genome shotgun (WGS) entry which is preliminary data.</text>
</comment>
<reference evidence="2" key="1">
    <citation type="submission" date="2022-06" db="EMBL/GenBank/DDBJ databases">
        <title>Draft genome sequences of Leminorella grimontii str. JCM5902.</title>
        <authorList>
            <person name="Wakabayashi Y."/>
            <person name="Kojima K."/>
        </authorList>
    </citation>
    <scope>NUCLEOTIDE SEQUENCE</scope>
    <source>
        <strain evidence="2">JCM 5902</strain>
    </source>
</reference>
<dbReference type="InterPro" id="IPR053136">
    <property type="entry name" value="UTP_pyrophosphatase-like"/>
</dbReference>
<proteinExistence type="predicted"/>
<organism evidence="2 3">
    <name type="scientific">Leminorella grimontii</name>
    <dbReference type="NCBI Taxonomy" id="82981"/>
    <lineage>
        <taxon>Bacteria</taxon>
        <taxon>Pseudomonadati</taxon>
        <taxon>Pseudomonadota</taxon>
        <taxon>Gammaproteobacteria</taxon>
        <taxon>Enterobacterales</taxon>
        <taxon>Budviciaceae</taxon>
        <taxon>Leminorella</taxon>
    </lineage>
</organism>
<dbReference type="Pfam" id="PF01863">
    <property type="entry name" value="YgjP-like"/>
    <property type="match status" value="1"/>
</dbReference>